<dbReference type="OrthoDB" id="3357002at2759"/>
<feature type="transmembrane region" description="Helical" evidence="2">
    <location>
        <begin position="221"/>
        <end position="240"/>
    </location>
</feature>
<evidence type="ECO:0000313" key="4">
    <source>
        <dbReference type="Proteomes" id="UP000799441"/>
    </source>
</evidence>
<keyword evidence="2" id="KW-0472">Membrane</keyword>
<accession>A0A9P4UQ69</accession>
<dbReference type="PANTHER" id="PTHR35184:SF1">
    <property type="entry name" value="INTEGRAL MEMBRANE PROTEIN"/>
    <property type="match status" value="1"/>
</dbReference>
<feature type="transmembrane region" description="Helical" evidence="2">
    <location>
        <begin position="92"/>
        <end position="114"/>
    </location>
</feature>
<protein>
    <submittedName>
        <fullName evidence="3">Uncharacterized protein</fullName>
    </submittedName>
</protein>
<evidence type="ECO:0000256" key="2">
    <source>
        <dbReference type="SAM" id="Phobius"/>
    </source>
</evidence>
<comment type="caution">
    <text evidence="3">The sequence shown here is derived from an EMBL/GenBank/DDBJ whole genome shotgun (WGS) entry which is preliminary data.</text>
</comment>
<keyword evidence="2" id="KW-0812">Transmembrane</keyword>
<organism evidence="3 4">
    <name type="scientific">Polychaeton citri CBS 116435</name>
    <dbReference type="NCBI Taxonomy" id="1314669"/>
    <lineage>
        <taxon>Eukaryota</taxon>
        <taxon>Fungi</taxon>
        <taxon>Dikarya</taxon>
        <taxon>Ascomycota</taxon>
        <taxon>Pezizomycotina</taxon>
        <taxon>Dothideomycetes</taxon>
        <taxon>Dothideomycetidae</taxon>
        <taxon>Capnodiales</taxon>
        <taxon>Capnodiaceae</taxon>
        <taxon>Polychaeton</taxon>
    </lineage>
</organism>
<feature type="compositionally biased region" description="Low complexity" evidence="1">
    <location>
        <begin position="338"/>
        <end position="356"/>
    </location>
</feature>
<proteinExistence type="predicted"/>
<feature type="transmembrane region" description="Helical" evidence="2">
    <location>
        <begin position="179"/>
        <end position="200"/>
    </location>
</feature>
<feature type="region of interest" description="Disordered" evidence="1">
    <location>
        <begin position="325"/>
        <end position="356"/>
    </location>
</feature>
<sequence length="438" mass="47981">MASQGRPKGPPYPPEYQGLGETPSVLPDVPVNAIFLALFIICGGLNMATLKINNARGKKFGMNGMLFGFCVTRILATTFRIVWANYPRNVQIGMVAMIFVYAGVILLFIANLFFTQRIIRCQHPHFGWLKPVGLVLPILLGIMVATVLSLIISVILEFYSLDPNVRTATRDIQCYGATFYAVVAFLPIPLVSISTIIRRLPSVRNTKPIDKFGQGSMRAKIAIVLVSSVFLTLGAAYRAGTNLLNPVPIFIDGDRRRPAPHPYYFSKAAFYCFNFTIEISVVIFWLIVRIDKRFYTPDGANGPFSYGGGFTFAGENGNEKRRLGQRDSMRHLTQSQDSGFGASRSSLARSSSHGRVSWGGISRDDVAAAFGEDGIQIVPYPGFEHENTLEMTSTAADVGVDGAEAEMGWDAKSGKWALRPISHVRQLSPTGDGESCTS</sequence>
<reference evidence="3" key="1">
    <citation type="journal article" date="2020" name="Stud. Mycol.">
        <title>101 Dothideomycetes genomes: a test case for predicting lifestyles and emergence of pathogens.</title>
        <authorList>
            <person name="Haridas S."/>
            <person name="Albert R."/>
            <person name="Binder M."/>
            <person name="Bloem J."/>
            <person name="Labutti K."/>
            <person name="Salamov A."/>
            <person name="Andreopoulos B."/>
            <person name="Baker S."/>
            <person name="Barry K."/>
            <person name="Bills G."/>
            <person name="Bluhm B."/>
            <person name="Cannon C."/>
            <person name="Castanera R."/>
            <person name="Culley D."/>
            <person name="Daum C."/>
            <person name="Ezra D."/>
            <person name="Gonzalez J."/>
            <person name="Henrissat B."/>
            <person name="Kuo A."/>
            <person name="Liang C."/>
            <person name="Lipzen A."/>
            <person name="Lutzoni F."/>
            <person name="Magnuson J."/>
            <person name="Mondo S."/>
            <person name="Nolan M."/>
            <person name="Ohm R."/>
            <person name="Pangilinan J."/>
            <person name="Park H.-J."/>
            <person name="Ramirez L."/>
            <person name="Alfaro M."/>
            <person name="Sun H."/>
            <person name="Tritt A."/>
            <person name="Yoshinaga Y."/>
            <person name="Zwiers L.-H."/>
            <person name="Turgeon B."/>
            <person name="Goodwin S."/>
            <person name="Spatafora J."/>
            <person name="Crous P."/>
            <person name="Grigoriev I."/>
        </authorList>
    </citation>
    <scope>NUCLEOTIDE SEQUENCE</scope>
    <source>
        <strain evidence="3">CBS 116435</strain>
    </source>
</reference>
<feature type="transmembrane region" description="Helical" evidence="2">
    <location>
        <begin position="64"/>
        <end position="86"/>
    </location>
</feature>
<feature type="transmembrane region" description="Helical" evidence="2">
    <location>
        <begin position="33"/>
        <end position="52"/>
    </location>
</feature>
<keyword evidence="4" id="KW-1185">Reference proteome</keyword>
<evidence type="ECO:0000256" key="1">
    <source>
        <dbReference type="SAM" id="MobiDB-lite"/>
    </source>
</evidence>
<dbReference type="PANTHER" id="PTHR35184">
    <property type="entry name" value="YALI0C10208P"/>
    <property type="match status" value="1"/>
</dbReference>
<dbReference type="Proteomes" id="UP000799441">
    <property type="component" value="Unassembled WGS sequence"/>
</dbReference>
<gene>
    <name evidence="3" type="ORF">K431DRAFT_246755</name>
</gene>
<feature type="transmembrane region" description="Helical" evidence="2">
    <location>
        <begin position="268"/>
        <end position="288"/>
    </location>
</feature>
<name>A0A9P4UQ69_9PEZI</name>
<dbReference type="AlphaFoldDB" id="A0A9P4UQ69"/>
<dbReference type="Pfam" id="PF11309">
    <property type="entry name" value="DUF3112"/>
    <property type="match status" value="1"/>
</dbReference>
<dbReference type="InterPro" id="IPR021460">
    <property type="entry name" value="DUF3112"/>
</dbReference>
<keyword evidence="2" id="KW-1133">Transmembrane helix</keyword>
<dbReference type="EMBL" id="MU003789">
    <property type="protein sequence ID" value="KAF2721558.1"/>
    <property type="molecule type" value="Genomic_DNA"/>
</dbReference>
<evidence type="ECO:0000313" key="3">
    <source>
        <dbReference type="EMBL" id="KAF2721558.1"/>
    </source>
</evidence>
<feature type="transmembrane region" description="Helical" evidence="2">
    <location>
        <begin position="134"/>
        <end position="159"/>
    </location>
</feature>